<dbReference type="Proteomes" id="UP000663864">
    <property type="component" value="Unassembled WGS sequence"/>
</dbReference>
<evidence type="ECO:0000259" key="1">
    <source>
        <dbReference type="Pfam" id="PF10075"/>
    </source>
</evidence>
<name>A0A815X107_9BILA</name>
<feature type="non-terminal residue" evidence="2">
    <location>
        <position position="85"/>
    </location>
</feature>
<dbReference type="SUPFAM" id="SSF46785">
    <property type="entry name" value="Winged helix' DNA-binding domain"/>
    <property type="match status" value="1"/>
</dbReference>
<feature type="non-terminal residue" evidence="2">
    <location>
        <position position="1"/>
    </location>
</feature>
<reference evidence="2" key="1">
    <citation type="submission" date="2021-02" db="EMBL/GenBank/DDBJ databases">
        <authorList>
            <person name="Nowell W R."/>
        </authorList>
    </citation>
    <scope>NUCLEOTIDE SEQUENCE</scope>
</reference>
<feature type="domain" description="CSN8/PSMD8/EIF3K" evidence="1">
    <location>
        <begin position="7"/>
        <end position="54"/>
    </location>
</feature>
<comment type="caution">
    <text evidence="2">The sequence shown here is derived from an EMBL/GenBank/DDBJ whole genome shotgun (WGS) entry which is preliminary data.</text>
</comment>
<accession>A0A815X107</accession>
<protein>
    <recommendedName>
        <fullName evidence="1">CSN8/PSMD8/EIF3K domain-containing protein</fullName>
    </recommendedName>
</protein>
<evidence type="ECO:0000313" key="3">
    <source>
        <dbReference type="Proteomes" id="UP000663864"/>
    </source>
</evidence>
<dbReference type="InterPro" id="IPR036390">
    <property type="entry name" value="WH_DNA-bd_sf"/>
</dbReference>
<dbReference type="AlphaFoldDB" id="A0A815X107"/>
<gene>
    <name evidence="2" type="ORF">ZHD862_LOCUS39343</name>
</gene>
<sequence>FNNFSVICQTISRTYQTINRQELQSALGRLSSNDFEALIKVRGWKELADDSNSYSIAIPSFLHHQQNIFIRARLSHHLRYFIQNL</sequence>
<dbReference type="InterPro" id="IPR033464">
    <property type="entry name" value="CSN8_PSD8_EIF3K"/>
</dbReference>
<proteinExistence type="predicted"/>
<evidence type="ECO:0000313" key="2">
    <source>
        <dbReference type="EMBL" id="CAF1550749.1"/>
    </source>
</evidence>
<organism evidence="2 3">
    <name type="scientific">Rotaria sordida</name>
    <dbReference type="NCBI Taxonomy" id="392033"/>
    <lineage>
        <taxon>Eukaryota</taxon>
        <taxon>Metazoa</taxon>
        <taxon>Spiralia</taxon>
        <taxon>Gnathifera</taxon>
        <taxon>Rotifera</taxon>
        <taxon>Eurotatoria</taxon>
        <taxon>Bdelloidea</taxon>
        <taxon>Philodinida</taxon>
        <taxon>Philodinidae</taxon>
        <taxon>Rotaria</taxon>
    </lineage>
</organism>
<dbReference type="EMBL" id="CAJNOT010017127">
    <property type="protein sequence ID" value="CAF1550749.1"/>
    <property type="molecule type" value="Genomic_DNA"/>
</dbReference>
<dbReference type="InterPro" id="IPR036388">
    <property type="entry name" value="WH-like_DNA-bd_sf"/>
</dbReference>
<dbReference type="Pfam" id="PF10075">
    <property type="entry name" value="CSN8_PSD8_EIF3K"/>
    <property type="match status" value="1"/>
</dbReference>
<dbReference type="Gene3D" id="1.10.10.10">
    <property type="entry name" value="Winged helix-like DNA-binding domain superfamily/Winged helix DNA-binding domain"/>
    <property type="match status" value="1"/>
</dbReference>